<dbReference type="PANTHER" id="PTHR13906">
    <property type="entry name" value="PORCUPINE"/>
    <property type="match status" value="1"/>
</dbReference>
<dbReference type="GO" id="GO:0030258">
    <property type="term" value="P:lipid modification"/>
    <property type="evidence" value="ECO:0007669"/>
    <property type="project" value="TreeGrafter"/>
</dbReference>
<dbReference type="InterPro" id="IPR049941">
    <property type="entry name" value="LPLAT_7/PORCN-like"/>
</dbReference>
<name>A0A812D0S4_ACAPH</name>
<evidence type="ECO:0000256" key="3">
    <source>
        <dbReference type="ARBA" id="ARBA00022692"/>
    </source>
</evidence>
<dbReference type="InterPro" id="IPR004299">
    <property type="entry name" value="MBOAT_fam"/>
</dbReference>
<proteinExistence type="predicted"/>
<keyword evidence="6 8" id="KW-0012">Acyltransferase</keyword>
<gene>
    <name evidence="8" type="ORF">SPHA_43729</name>
</gene>
<dbReference type="EC" id="2.3.1.-" evidence="8"/>
<sequence>MDITGPLMISTQKLTSLAFNLYDGMHRPDKDLSNSQRQYAVRSLPNVLHFGSYMFCFHGIIIGPLAFYADYIHFINGDWYKQEVIDGKIVQVPLENVPSPKETVTKKLIVSLVCAIILLTMPSVMPPQKLLEPDFIEHTSLLWKMLYMTVAVAFVREKYYFAWVLTEAVNNSAGLGFNGFDEKGNAKWDLLENVNIAGVEQATSQKEIIDNWNKTTTYWLRHVIYDRVKRMRTLSVFAISAFWHGFYPGYYVTFATGALYTITARLVRRNIRPIFLKANLHFLYDIITTIVTRVTNSYGALPFVYLEFMPGIKAYLSVYCWVHVCCLIVILRYSLFAAPRKIEKDETTEKTNPGTPLKEKEH</sequence>
<keyword evidence="9" id="KW-1185">Reference proteome</keyword>
<comment type="caution">
    <text evidence="8">The sequence shown here is derived from an EMBL/GenBank/DDBJ whole genome shotgun (WGS) entry which is preliminary data.</text>
</comment>
<keyword evidence="4 7" id="KW-1133">Transmembrane helix</keyword>
<feature type="transmembrane region" description="Helical" evidence="7">
    <location>
        <begin position="274"/>
        <end position="294"/>
    </location>
</feature>
<feature type="transmembrane region" description="Helical" evidence="7">
    <location>
        <begin position="241"/>
        <end position="262"/>
    </location>
</feature>
<dbReference type="OrthoDB" id="286734at2759"/>
<evidence type="ECO:0000313" key="9">
    <source>
        <dbReference type="Proteomes" id="UP000597762"/>
    </source>
</evidence>
<evidence type="ECO:0000256" key="1">
    <source>
        <dbReference type="ARBA" id="ARBA00004141"/>
    </source>
</evidence>
<organism evidence="8 9">
    <name type="scientific">Acanthosepion pharaonis</name>
    <name type="common">Pharaoh cuttlefish</name>
    <name type="synonym">Sepia pharaonis</name>
    <dbReference type="NCBI Taxonomy" id="158019"/>
    <lineage>
        <taxon>Eukaryota</taxon>
        <taxon>Metazoa</taxon>
        <taxon>Spiralia</taxon>
        <taxon>Lophotrochozoa</taxon>
        <taxon>Mollusca</taxon>
        <taxon>Cephalopoda</taxon>
        <taxon>Coleoidea</taxon>
        <taxon>Decapodiformes</taxon>
        <taxon>Sepiida</taxon>
        <taxon>Sepiina</taxon>
        <taxon>Sepiidae</taxon>
        <taxon>Acanthosepion</taxon>
    </lineage>
</organism>
<accession>A0A812D0S4</accession>
<dbReference type="Pfam" id="PF03062">
    <property type="entry name" value="MBOAT"/>
    <property type="match status" value="1"/>
</dbReference>
<dbReference type="Proteomes" id="UP000597762">
    <property type="component" value="Unassembled WGS sequence"/>
</dbReference>
<dbReference type="EMBL" id="CAHIKZ030002212">
    <property type="protein sequence ID" value="CAE1282935.1"/>
    <property type="molecule type" value="Genomic_DNA"/>
</dbReference>
<keyword evidence="2 8" id="KW-0808">Transferase</keyword>
<evidence type="ECO:0000313" key="8">
    <source>
        <dbReference type="EMBL" id="CAE1282935.1"/>
    </source>
</evidence>
<dbReference type="AlphaFoldDB" id="A0A812D0S4"/>
<dbReference type="EC" id="2.3.1.51" evidence="8"/>
<protein>
    <submittedName>
        <fullName evidence="8">MBOAT1_2</fullName>
        <ecNumber evidence="8">2.3.1.-</ecNumber>
        <ecNumber evidence="8">2.3.1.51</ecNumber>
    </submittedName>
</protein>
<keyword evidence="3 7" id="KW-0812">Transmembrane</keyword>
<dbReference type="GO" id="GO:0016020">
    <property type="term" value="C:membrane"/>
    <property type="evidence" value="ECO:0007669"/>
    <property type="project" value="UniProtKB-SubCell"/>
</dbReference>
<evidence type="ECO:0000256" key="6">
    <source>
        <dbReference type="ARBA" id="ARBA00023315"/>
    </source>
</evidence>
<dbReference type="PANTHER" id="PTHR13906:SF4">
    <property type="entry name" value="LYSOPHOSPHOLIPID ACYLTRANSFERASE 6"/>
    <property type="match status" value="1"/>
</dbReference>
<evidence type="ECO:0000256" key="7">
    <source>
        <dbReference type="SAM" id="Phobius"/>
    </source>
</evidence>
<evidence type="ECO:0000256" key="4">
    <source>
        <dbReference type="ARBA" id="ARBA00022989"/>
    </source>
</evidence>
<feature type="transmembrane region" description="Helical" evidence="7">
    <location>
        <begin position="50"/>
        <end position="71"/>
    </location>
</feature>
<evidence type="ECO:0000256" key="5">
    <source>
        <dbReference type="ARBA" id="ARBA00023136"/>
    </source>
</evidence>
<evidence type="ECO:0000256" key="2">
    <source>
        <dbReference type="ARBA" id="ARBA00022679"/>
    </source>
</evidence>
<keyword evidence="5 7" id="KW-0472">Membrane</keyword>
<feature type="transmembrane region" description="Helical" evidence="7">
    <location>
        <begin position="314"/>
        <end position="335"/>
    </location>
</feature>
<comment type="subcellular location">
    <subcellularLocation>
        <location evidence="1">Membrane</location>
        <topology evidence="1">Multi-pass membrane protein</topology>
    </subcellularLocation>
</comment>
<dbReference type="GO" id="GO:0003841">
    <property type="term" value="F:1-acylglycerol-3-phosphate O-acyltransferase activity"/>
    <property type="evidence" value="ECO:0007669"/>
    <property type="project" value="UniProtKB-EC"/>
</dbReference>
<reference evidence="8" key="1">
    <citation type="submission" date="2021-01" db="EMBL/GenBank/DDBJ databases">
        <authorList>
            <person name="Li R."/>
            <person name="Bekaert M."/>
        </authorList>
    </citation>
    <scope>NUCLEOTIDE SEQUENCE</scope>
    <source>
        <strain evidence="8">Farmed</strain>
    </source>
</reference>
<feature type="transmembrane region" description="Helical" evidence="7">
    <location>
        <begin position="108"/>
        <end position="125"/>
    </location>
</feature>